<dbReference type="EMBL" id="CP110509">
    <property type="protein sequence ID" value="WMB27981.1"/>
    <property type="molecule type" value="Genomic_DNA"/>
</dbReference>
<organism evidence="2 3">
    <name type="scientific">Streptococcus didelphis</name>
    <dbReference type="NCBI Taxonomy" id="102886"/>
    <lineage>
        <taxon>Bacteria</taxon>
        <taxon>Bacillati</taxon>
        <taxon>Bacillota</taxon>
        <taxon>Bacilli</taxon>
        <taxon>Lactobacillales</taxon>
        <taxon>Streptococcaceae</taxon>
        <taxon>Streptococcus</taxon>
    </lineage>
</organism>
<dbReference type="InterPro" id="IPR008979">
    <property type="entry name" value="Galactose-bd-like_sf"/>
</dbReference>
<dbReference type="PANTHER" id="PTHR10963">
    <property type="entry name" value="GLYCOSYL HYDROLASE-RELATED"/>
    <property type="match status" value="1"/>
</dbReference>
<dbReference type="Proteomes" id="UP001238096">
    <property type="component" value="Chromosome"/>
</dbReference>
<accession>A0ABY9LGH2</accession>
<protein>
    <submittedName>
        <fullName evidence="2">Glycoside hydrolase family 16 protein</fullName>
    </submittedName>
</protein>
<dbReference type="Gene3D" id="2.60.120.260">
    <property type="entry name" value="Galactose-binding domain-like"/>
    <property type="match status" value="1"/>
</dbReference>
<dbReference type="InterPro" id="IPR050546">
    <property type="entry name" value="Glycosyl_Hydrlase_16"/>
</dbReference>
<proteinExistence type="predicted"/>
<dbReference type="GO" id="GO:0016787">
    <property type="term" value="F:hydrolase activity"/>
    <property type="evidence" value="ECO:0007669"/>
    <property type="project" value="UniProtKB-KW"/>
</dbReference>
<sequence>MARLPKGKTDQDPEKLVNLAQLKAPYVYGQIPSHLNYINDGKFDDNYAINKSLGKDSFIQYEFKNAYTLKSIRLKVKPGSYSQFRVDVDDDADPKKSSKTLYNKHNLKVNQDEIITIPLEEGIETQYVRFTAVRADGAPTAYSEIEILGYGDSYDEAGPTYSDRSSKYNTLVWSDEFNGEQVDQSKWNIIDGMVNHAAIYNKKAVSIKKEGDESYLAINSKNYGSSQALVDAVGRDAYSNDKLDKKVTWSSGRIEAKDKYSFQNGRVLVRAKVNDSQGIWPAIWMLAQDETGHDEIDIMEYLGQNPWDIWTTNHYGILDKNKASHGQANKNYEAWSQAFHIFEVEWSPEKITWFIDGKQVFETNRGKDTLDAMHNRPMFPILETQVGDGWVGPVDYSKNVTKQDSDYLVDWIRIYQEENHKKVSFDNLDHTADDGYHLNPIKQVGKLTFVSDGKEAYQDKNNFYYGGQPRYEKSRLYSSDNSQENALIYKIDQPQSIHLTTYYKTLEDAKSYSNAAAAYKGQSIRAHLVGQAIDFEVYSSVDGENWRKENVKVLDNFVEASPAYARTSFDVNQLSHDSRYVKVVFPNLKDKTYKNLKGQIKPIDNWDVQLAKVTFTR</sequence>
<dbReference type="PROSITE" id="PS51762">
    <property type="entry name" value="GH16_2"/>
    <property type="match status" value="1"/>
</dbReference>
<dbReference type="PANTHER" id="PTHR10963:SF60">
    <property type="entry name" value="GRAM-NEGATIVE BACTERIA-BINDING PROTEIN 1-RELATED"/>
    <property type="match status" value="1"/>
</dbReference>
<keyword evidence="3" id="KW-1185">Reference proteome</keyword>
<gene>
    <name evidence="2" type="ORF">N1496_08295</name>
</gene>
<evidence type="ECO:0000313" key="2">
    <source>
        <dbReference type="EMBL" id="WMB27981.1"/>
    </source>
</evidence>
<dbReference type="RefSeq" id="WP_306675808.1">
    <property type="nucleotide sequence ID" value="NZ_CP104407.1"/>
</dbReference>
<dbReference type="SUPFAM" id="SSF49899">
    <property type="entry name" value="Concanavalin A-like lectins/glucanases"/>
    <property type="match status" value="1"/>
</dbReference>
<dbReference type="SUPFAM" id="SSF49785">
    <property type="entry name" value="Galactose-binding domain-like"/>
    <property type="match status" value="1"/>
</dbReference>
<dbReference type="Gene3D" id="2.60.120.200">
    <property type="match status" value="1"/>
</dbReference>
<evidence type="ECO:0000259" key="1">
    <source>
        <dbReference type="PROSITE" id="PS51762"/>
    </source>
</evidence>
<dbReference type="InterPro" id="IPR000757">
    <property type="entry name" value="Beta-glucanase-like"/>
</dbReference>
<reference evidence="3" key="1">
    <citation type="submission" date="2022-10" db="EMBL/GenBank/DDBJ databases">
        <title>Streptococcus didelphis as causative of fatal infections in opossums (Didelphis albiventris).</title>
        <authorList>
            <person name="Breyer G.M."/>
            <person name="Da Silva M.E.R.J."/>
            <person name="Siqueira F.M."/>
        </authorList>
    </citation>
    <scope>NUCLEOTIDE SEQUENCE [LARGE SCALE GENOMIC DNA]</scope>
    <source>
        <strain evidence="3">LBVP101/21</strain>
    </source>
</reference>
<dbReference type="InterPro" id="IPR013320">
    <property type="entry name" value="ConA-like_dom_sf"/>
</dbReference>
<keyword evidence="2" id="KW-0378">Hydrolase</keyword>
<dbReference type="Pfam" id="PF00722">
    <property type="entry name" value="Glyco_hydro_16"/>
    <property type="match status" value="1"/>
</dbReference>
<evidence type="ECO:0000313" key="3">
    <source>
        <dbReference type="Proteomes" id="UP001238096"/>
    </source>
</evidence>
<feature type="domain" description="GH16" evidence="1">
    <location>
        <begin position="154"/>
        <end position="420"/>
    </location>
</feature>
<name>A0ABY9LGH2_9STRE</name>
<dbReference type="CDD" id="cd08023">
    <property type="entry name" value="GH16_laminarinase_like"/>
    <property type="match status" value="1"/>
</dbReference>